<evidence type="ECO:0000259" key="1">
    <source>
        <dbReference type="Pfam" id="PF14244"/>
    </source>
</evidence>
<dbReference type="PANTHER" id="PTHR37610:SF40">
    <property type="entry name" value="OS01G0909600 PROTEIN"/>
    <property type="match status" value="1"/>
</dbReference>
<feature type="non-terminal residue" evidence="2">
    <location>
        <position position="1"/>
    </location>
</feature>
<organism evidence="2">
    <name type="scientific">Sesamum latifolium</name>
    <dbReference type="NCBI Taxonomy" id="2727402"/>
    <lineage>
        <taxon>Eukaryota</taxon>
        <taxon>Viridiplantae</taxon>
        <taxon>Streptophyta</taxon>
        <taxon>Embryophyta</taxon>
        <taxon>Tracheophyta</taxon>
        <taxon>Spermatophyta</taxon>
        <taxon>Magnoliopsida</taxon>
        <taxon>eudicotyledons</taxon>
        <taxon>Gunneridae</taxon>
        <taxon>Pentapetalae</taxon>
        <taxon>asterids</taxon>
        <taxon>lamiids</taxon>
        <taxon>Lamiales</taxon>
        <taxon>Pedaliaceae</taxon>
        <taxon>Sesamum</taxon>
    </lineage>
</organism>
<gene>
    <name evidence="2" type="ORF">Slati_2765000</name>
</gene>
<dbReference type="PANTHER" id="PTHR37610">
    <property type="entry name" value="CCHC-TYPE DOMAIN-CONTAINING PROTEIN"/>
    <property type="match status" value="1"/>
</dbReference>
<dbReference type="AlphaFoldDB" id="A0AAW2VXL9"/>
<proteinExistence type="predicted"/>
<reference evidence="2" key="1">
    <citation type="submission" date="2020-06" db="EMBL/GenBank/DDBJ databases">
        <authorList>
            <person name="Li T."/>
            <person name="Hu X."/>
            <person name="Zhang T."/>
            <person name="Song X."/>
            <person name="Zhang H."/>
            <person name="Dai N."/>
            <person name="Sheng W."/>
            <person name="Hou X."/>
            <person name="Wei L."/>
        </authorList>
    </citation>
    <scope>NUCLEOTIDE SEQUENCE</scope>
    <source>
        <strain evidence="2">KEN1</strain>
        <tissue evidence="2">Leaf</tissue>
    </source>
</reference>
<reference evidence="2" key="2">
    <citation type="journal article" date="2024" name="Plant">
        <title>Genomic evolution and insights into agronomic trait innovations of Sesamum species.</title>
        <authorList>
            <person name="Miao H."/>
            <person name="Wang L."/>
            <person name="Qu L."/>
            <person name="Liu H."/>
            <person name="Sun Y."/>
            <person name="Le M."/>
            <person name="Wang Q."/>
            <person name="Wei S."/>
            <person name="Zheng Y."/>
            <person name="Lin W."/>
            <person name="Duan Y."/>
            <person name="Cao H."/>
            <person name="Xiong S."/>
            <person name="Wang X."/>
            <person name="Wei L."/>
            <person name="Li C."/>
            <person name="Ma Q."/>
            <person name="Ju M."/>
            <person name="Zhao R."/>
            <person name="Li G."/>
            <person name="Mu C."/>
            <person name="Tian Q."/>
            <person name="Mei H."/>
            <person name="Zhang T."/>
            <person name="Gao T."/>
            <person name="Zhang H."/>
        </authorList>
    </citation>
    <scope>NUCLEOTIDE SEQUENCE</scope>
    <source>
        <strain evidence="2">KEN1</strain>
    </source>
</reference>
<dbReference type="Pfam" id="PF14244">
    <property type="entry name" value="Retrotran_gag_3"/>
    <property type="match status" value="1"/>
</dbReference>
<name>A0AAW2VXL9_9LAMI</name>
<accession>A0AAW2VXL9</accession>
<comment type="caution">
    <text evidence="2">The sequence shown here is derived from an EMBL/GenBank/DDBJ whole genome shotgun (WGS) entry which is preliminary data.</text>
</comment>
<sequence length="200" mass="23507">KINQQQRTVGLDRIWRALIPLRTLVSAPLTGDNYLVWSRAVKFALGAENKLSFIDGRSVHLADNSKELDEWIRIDYMIITWILNLVLKQIVDAFIYITSARALWLKRSSKCKCIYQMQYQLQYKDSKKDKRSMFCEHYRKPGHLKETWFKLNGTPEWYRDLTEKKKNRAGRGRGFVAAIETVSKQSNQPQVVPKTRQELN</sequence>
<dbReference type="EMBL" id="JACGWN010000009">
    <property type="protein sequence ID" value="KAL0434307.1"/>
    <property type="molecule type" value="Genomic_DNA"/>
</dbReference>
<protein>
    <recommendedName>
        <fullName evidence="1">Retrotransposon Copia-like N-terminal domain-containing protein</fullName>
    </recommendedName>
</protein>
<evidence type="ECO:0000313" key="2">
    <source>
        <dbReference type="EMBL" id="KAL0434307.1"/>
    </source>
</evidence>
<feature type="domain" description="Retrotransposon Copia-like N-terminal" evidence="1">
    <location>
        <begin position="24"/>
        <end position="57"/>
    </location>
</feature>
<dbReference type="InterPro" id="IPR029472">
    <property type="entry name" value="Copia-like_N"/>
</dbReference>